<reference evidence="6" key="1">
    <citation type="submission" date="2023-01" db="EMBL/GenBank/DDBJ databases">
        <title>Metagenome sequencing of chrysophaentin producing Chrysophaeum taylorii.</title>
        <authorList>
            <person name="Davison J."/>
            <person name="Bewley C."/>
        </authorList>
    </citation>
    <scope>NUCLEOTIDE SEQUENCE</scope>
    <source>
        <strain evidence="6">NIES-1699</strain>
    </source>
</reference>
<evidence type="ECO:0000256" key="2">
    <source>
        <dbReference type="RuleBase" id="RU003457"/>
    </source>
</evidence>
<dbReference type="Gene3D" id="2.60.120.10">
    <property type="entry name" value="Jelly Rolls"/>
    <property type="match status" value="2"/>
</dbReference>
<accession>A0AAD7U5F6</accession>
<proteinExistence type="inferred from homology"/>
<evidence type="ECO:0000256" key="1">
    <source>
        <dbReference type="ARBA" id="ARBA00008416"/>
    </source>
</evidence>
<feature type="compositionally biased region" description="Low complexity" evidence="3">
    <location>
        <begin position="87"/>
        <end position="104"/>
    </location>
</feature>
<dbReference type="EMBL" id="JAQMWT010000675">
    <property type="protein sequence ID" value="KAJ8598398.1"/>
    <property type="molecule type" value="Genomic_DNA"/>
</dbReference>
<dbReference type="InterPro" id="IPR008778">
    <property type="entry name" value="Pirin_C_dom"/>
</dbReference>
<dbReference type="InterPro" id="IPR014710">
    <property type="entry name" value="RmlC-like_jellyroll"/>
</dbReference>
<keyword evidence="7" id="KW-1185">Reference proteome</keyword>
<dbReference type="SUPFAM" id="SSF51182">
    <property type="entry name" value="RmlC-like cupins"/>
    <property type="match status" value="1"/>
</dbReference>
<dbReference type="Pfam" id="PF05726">
    <property type="entry name" value="Pirin_C"/>
    <property type="match status" value="1"/>
</dbReference>
<evidence type="ECO:0000313" key="7">
    <source>
        <dbReference type="Proteomes" id="UP001230188"/>
    </source>
</evidence>
<dbReference type="InterPro" id="IPR003829">
    <property type="entry name" value="Pirin_N_dom"/>
</dbReference>
<dbReference type="InterPro" id="IPR015946">
    <property type="entry name" value="KH_dom-like_a/b"/>
</dbReference>
<comment type="caution">
    <text evidence="6">The sequence shown here is derived from an EMBL/GenBank/DDBJ whole genome shotgun (WGS) entry which is preliminary data.</text>
</comment>
<feature type="domain" description="Pirin N-terminal" evidence="4">
    <location>
        <begin position="185"/>
        <end position="291"/>
    </location>
</feature>
<dbReference type="InterPro" id="IPR011051">
    <property type="entry name" value="RmlC_Cupin_sf"/>
</dbReference>
<dbReference type="Pfam" id="PF02678">
    <property type="entry name" value="Pirin"/>
    <property type="match status" value="1"/>
</dbReference>
<evidence type="ECO:0008006" key="8">
    <source>
        <dbReference type="Google" id="ProtNLM"/>
    </source>
</evidence>
<gene>
    <name evidence="6" type="ORF">CTAYLR_003011</name>
</gene>
<comment type="similarity">
    <text evidence="1 2">Belongs to the pirin family.</text>
</comment>
<dbReference type="AlphaFoldDB" id="A0AAD7U5F6"/>
<dbReference type="PANTHER" id="PTHR13903">
    <property type="entry name" value="PIRIN-RELATED"/>
    <property type="match status" value="1"/>
</dbReference>
<feature type="domain" description="Pirin C-terminal" evidence="5">
    <location>
        <begin position="365"/>
        <end position="452"/>
    </location>
</feature>
<dbReference type="InterPro" id="IPR003718">
    <property type="entry name" value="OsmC/Ohr_fam"/>
</dbReference>
<dbReference type="InterPro" id="IPR012093">
    <property type="entry name" value="Pirin"/>
</dbReference>
<sequence length="480" mass="51605">MPARLLSVQVASEALFGSKYKNTIRAGRHSFVADEPPSVGGSDLGPSPYDLLLSSLGACTSITLTMYAQRKGLALEGVDVRLDHSKSSSSSSYDEDCGAAAAGGSKSGKIDVIARKIGLRGPLSEADRSKLLEIANKCPVHQTLASSHVRITTTIIEEEEEGNYEPAMEAVVPFAGRMHALSPGFDVRRVLPYHRCRSCGHFVFLDHFGPADLSSTPAMNVGPHPHVGLATLTYLYEGAILHRDSTGAERMILPGGVNWMVAGRGVVHSERGKEALDARPEMTTAHGLQLWAALPKDMEDVEPKFYHGDAIPLSDAATLVMGSAFGKSQAAIPVADGTGTLFLVDVRLYEKGDIFSCAGIMSSENEDIEVGVYVTQGKVRCAGFGGEEVLLEAGSMVVFRGTVPETARIEGLLESTRVALLGGTALPEKRHMFWNWVSHDPAKIEAAKAKWDVLDRTVFPKVVNESNDDSIPSPPRLRKR</sequence>
<dbReference type="CDD" id="cd02909">
    <property type="entry name" value="cupin_pirin_N"/>
    <property type="match status" value="1"/>
</dbReference>
<dbReference type="InterPro" id="IPR036102">
    <property type="entry name" value="OsmC/Ohrsf"/>
</dbReference>
<organism evidence="6 7">
    <name type="scientific">Chrysophaeum taylorii</name>
    <dbReference type="NCBI Taxonomy" id="2483200"/>
    <lineage>
        <taxon>Eukaryota</taxon>
        <taxon>Sar</taxon>
        <taxon>Stramenopiles</taxon>
        <taxon>Ochrophyta</taxon>
        <taxon>Pelagophyceae</taxon>
        <taxon>Pelagomonadales</taxon>
        <taxon>Pelagomonadaceae</taxon>
        <taxon>Chrysophaeum</taxon>
    </lineage>
</organism>
<dbReference type="Gene3D" id="3.30.300.20">
    <property type="match status" value="1"/>
</dbReference>
<dbReference type="Proteomes" id="UP001230188">
    <property type="component" value="Unassembled WGS sequence"/>
</dbReference>
<protein>
    <recommendedName>
        <fullName evidence="8">Pirin</fullName>
    </recommendedName>
</protein>
<dbReference type="SUPFAM" id="SSF82784">
    <property type="entry name" value="OsmC-like"/>
    <property type="match status" value="1"/>
</dbReference>
<evidence type="ECO:0000313" key="6">
    <source>
        <dbReference type="EMBL" id="KAJ8598398.1"/>
    </source>
</evidence>
<dbReference type="PANTHER" id="PTHR13903:SF8">
    <property type="entry name" value="PIRIN"/>
    <property type="match status" value="1"/>
</dbReference>
<evidence type="ECO:0000259" key="4">
    <source>
        <dbReference type="Pfam" id="PF02678"/>
    </source>
</evidence>
<feature type="region of interest" description="Disordered" evidence="3">
    <location>
        <begin position="85"/>
        <end position="105"/>
    </location>
</feature>
<evidence type="ECO:0000259" key="5">
    <source>
        <dbReference type="Pfam" id="PF05726"/>
    </source>
</evidence>
<dbReference type="Pfam" id="PF02566">
    <property type="entry name" value="OsmC"/>
    <property type="match status" value="1"/>
</dbReference>
<evidence type="ECO:0000256" key="3">
    <source>
        <dbReference type="SAM" id="MobiDB-lite"/>
    </source>
</evidence>
<name>A0AAD7U5F6_9STRA</name>